<dbReference type="Pfam" id="PF25212">
    <property type="entry name" value="HVO_A0114"/>
    <property type="match status" value="1"/>
</dbReference>
<protein>
    <submittedName>
        <fullName evidence="1">Transcriptional regulator</fullName>
    </submittedName>
</protein>
<reference evidence="1 2" key="1">
    <citation type="journal article" date="2019" name="Int. J. Syst. Evol. Microbiol.">
        <title>The Global Catalogue of Microorganisms (GCM) 10K type strain sequencing project: providing services to taxonomists for standard genome sequencing and annotation.</title>
        <authorList>
            <consortium name="The Broad Institute Genomics Platform"/>
            <consortium name="The Broad Institute Genome Sequencing Center for Infectious Disease"/>
            <person name="Wu L."/>
            <person name="Ma J."/>
        </authorList>
    </citation>
    <scope>NUCLEOTIDE SEQUENCE [LARGE SCALE GENOMIC DNA]</scope>
    <source>
        <strain evidence="1 2">CGMCC 1.12121</strain>
    </source>
</reference>
<proteinExistence type="predicted"/>
<dbReference type="AlphaFoldDB" id="A0ABD6CPR3"/>
<evidence type="ECO:0000313" key="2">
    <source>
        <dbReference type="Proteomes" id="UP001597085"/>
    </source>
</evidence>
<gene>
    <name evidence="1" type="ORF">ACFSBX_09635</name>
</gene>
<evidence type="ECO:0000313" key="1">
    <source>
        <dbReference type="EMBL" id="MFD1599216.1"/>
    </source>
</evidence>
<dbReference type="Proteomes" id="UP001597085">
    <property type="component" value="Unassembled WGS sequence"/>
</dbReference>
<sequence>MSTTTNTLKITFGQADDHRTAARKRLERAEAGETNETIEQDAQFILNFEDFTDVERLMRTSNLELLEAIVDERPESIRETSEIVERDYREVHRNLEDLEELGVIEFEEGGGRKRPILRGGSETLDFSFRISQGDFGDTQPASV</sequence>
<dbReference type="RefSeq" id="WP_256422624.1">
    <property type="nucleotide sequence ID" value="NZ_JANHDI010000014.1"/>
</dbReference>
<accession>A0ABD6CPR3</accession>
<name>A0ABD6CPR3_9EURY</name>
<keyword evidence="2" id="KW-1185">Reference proteome</keyword>
<organism evidence="1 2">
    <name type="scientific">Halobellus rarus</name>
    <dbReference type="NCBI Taxonomy" id="1126237"/>
    <lineage>
        <taxon>Archaea</taxon>
        <taxon>Methanobacteriati</taxon>
        <taxon>Methanobacteriota</taxon>
        <taxon>Stenosarchaea group</taxon>
        <taxon>Halobacteria</taxon>
        <taxon>Halobacteriales</taxon>
        <taxon>Haloferacaceae</taxon>
        <taxon>Halobellus</taxon>
    </lineage>
</organism>
<comment type="caution">
    <text evidence="1">The sequence shown here is derived from an EMBL/GenBank/DDBJ whole genome shotgun (WGS) entry which is preliminary data.</text>
</comment>
<dbReference type="EMBL" id="JBHUDK010000008">
    <property type="protein sequence ID" value="MFD1599216.1"/>
    <property type="molecule type" value="Genomic_DNA"/>
</dbReference>